<keyword evidence="2" id="KW-1185">Reference proteome</keyword>
<evidence type="ECO:0000313" key="2">
    <source>
        <dbReference type="Proteomes" id="UP000278627"/>
    </source>
</evidence>
<accession>A0A0N4TM43</accession>
<dbReference type="WBParaSite" id="BPAG_0000949301-mRNA-1">
    <property type="protein sequence ID" value="BPAG_0000949301-mRNA-1"/>
    <property type="gene ID" value="BPAG_0000949301"/>
</dbReference>
<sequence>MFVHGNYSRTQQLSSNHLILQKKAAKILLENNADNENKPKSNVMETGLALSGRMTPVEMLNNFGLERSLTATYSDSRSILELLPGTISPIGNSKLLKSNAPIECEKVERHVFHIIIP</sequence>
<reference evidence="1 2" key="2">
    <citation type="submission" date="2018-11" db="EMBL/GenBank/DDBJ databases">
        <authorList>
            <consortium name="Pathogen Informatics"/>
        </authorList>
    </citation>
    <scope>NUCLEOTIDE SEQUENCE [LARGE SCALE GENOMIC DNA]</scope>
</reference>
<proteinExistence type="predicted"/>
<organism evidence="3">
    <name type="scientific">Brugia pahangi</name>
    <name type="common">Filarial nematode worm</name>
    <dbReference type="NCBI Taxonomy" id="6280"/>
    <lineage>
        <taxon>Eukaryota</taxon>
        <taxon>Metazoa</taxon>
        <taxon>Ecdysozoa</taxon>
        <taxon>Nematoda</taxon>
        <taxon>Chromadorea</taxon>
        <taxon>Rhabditida</taxon>
        <taxon>Spirurina</taxon>
        <taxon>Spiruromorpha</taxon>
        <taxon>Filarioidea</taxon>
        <taxon>Onchocercidae</taxon>
        <taxon>Brugia</taxon>
    </lineage>
</organism>
<protein>
    <submittedName>
        <fullName evidence="1 3">Uncharacterized protein</fullName>
    </submittedName>
</protein>
<gene>
    <name evidence="1" type="ORF">BPAG_LOCUS9455</name>
</gene>
<evidence type="ECO:0000313" key="3">
    <source>
        <dbReference type="WBParaSite" id="BPAG_0000949301-mRNA-1"/>
    </source>
</evidence>
<reference evidence="3" key="1">
    <citation type="submission" date="2017-02" db="UniProtKB">
        <authorList>
            <consortium name="WormBaseParasite"/>
        </authorList>
    </citation>
    <scope>IDENTIFICATION</scope>
</reference>
<dbReference type="Proteomes" id="UP000278627">
    <property type="component" value="Unassembled WGS sequence"/>
</dbReference>
<dbReference type="AlphaFoldDB" id="A0A0N4TM43"/>
<dbReference type="EMBL" id="UZAD01013157">
    <property type="protein sequence ID" value="VDN90641.1"/>
    <property type="molecule type" value="Genomic_DNA"/>
</dbReference>
<name>A0A0N4TM43_BRUPA</name>
<evidence type="ECO:0000313" key="1">
    <source>
        <dbReference type="EMBL" id="VDN90641.1"/>
    </source>
</evidence>